<comment type="subcellular location">
    <subcellularLocation>
        <location evidence="1">Cytoplasm</location>
    </subcellularLocation>
</comment>
<comment type="caution">
    <text evidence="6">The sequence shown here is derived from an EMBL/GenBank/DDBJ whole genome shotgun (WGS) entry which is preliminary data.</text>
</comment>
<dbReference type="OrthoDB" id="9180899at2"/>
<evidence type="ECO:0000256" key="5">
    <source>
        <dbReference type="ARBA" id="ARBA00023186"/>
    </source>
</evidence>
<proteinExistence type="inferred from homology"/>
<comment type="similarity">
    <text evidence="2">Belongs to the SdhE FAD assembly factor family.</text>
</comment>
<dbReference type="Gene3D" id="1.10.150.250">
    <property type="entry name" value="Flavinator of succinate dehydrogenase"/>
    <property type="match status" value="1"/>
</dbReference>
<reference evidence="6 7" key="1">
    <citation type="submission" date="2018-05" db="EMBL/GenBank/DDBJ databases">
        <title>Genomic Encyclopedia of Type Strains, Phase IV (KMG-IV): sequencing the most valuable type-strain genomes for metagenomic binning, comparative biology and taxonomic classification.</title>
        <authorList>
            <person name="Goeker M."/>
        </authorList>
    </citation>
    <scope>NUCLEOTIDE SEQUENCE [LARGE SCALE GENOMIC DNA]</scope>
    <source>
        <strain evidence="6 7">DSM 25350</strain>
    </source>
</reference>
<evidence type="ECO:0000256" key="1">
    <source>
        <dbReference type="ARBA" id="ARBA00004496"/>
    </source>
</evidence>
<dbReference type="PANTHER" id="PTHR39585:SF1">
    <property type="entry name" value="FAD ASSEMBLY FACTOR SDHE"/>
    <property type="match status" value="1"/>
</dbReference>
<organism evidence="6 7">
    <name type="scientific">Pleionea mediterranea</name>
    <dbReference type="NCBI Taxonomy" id="523701"/>
    <lineage>
        <taxon>Bacteria</taxon>
        <taxon>Pseudomonadati</taxon>
        <taxon>Pseudomonadota</taxon>
        <taxon>Gammaproteobacteria</taxon>
        <taxon>Oceanospirillales</taxon>
        <taxon>Pleioneaceae</taxon>
        <taxon>Pleionea</taxon>
    </lineage>
</organism>
<dbReference type="InterPro" id="IPR036714">
    <property type="entry name" value="SDH_sf"/>
</dbReference>
<dbReference type="Proteomes" id="UP000245790">
    <property type="component" value="Unassembled WGS sequence"/>
</dbReference>
<dbReference type="EMBL" id="QGGU01000001">
    <property type="protein sequence ID" value="PWK54464.1"/>
    <property type="molecule type" value="Genomic_DNA"/>
</dbReference>
<keyword evidence="7" id="KW-1185">Reference proteome</keyword>
<dbReference type="PANTHER" id="PTHR39585">
    <property type="entry name" value="FAD ASSEMBLY FACTOR SDHE"/>
    <property type="match status" value="1"/>
</dbReference>
<evidence type="ECO:0000256" key="2">
    <source>
        <dbReference type="ARBA" id="ARBA00008571"/>
    </source>
</evidence>
<dbReference type="GO" id="GO:0005737">
    <property type="term" value="C:cytoplasm"/>
    <property type="evidence" value="ECO:0007669"/>
    <property type="project" value="UniProtKB-SubCell"/>
</dbReference>
<evidence type="ECO:0000256" key="3">
    <source>
        <dbReference type="ARBA" id="ARBA00019418"/>
    </source>
</evidence>
<evidence type="ECO:0000313" key="7">
    <source>
        <dbReference type="Proteomes" id="UP000245790"/>
    </source>
</evidence>
<keyword evidence="5" id="KW-0143">Chaperone</keyword>
<keyword evidence="4" id="KW-0963">Cytoplasm</keyword>
<sequence>MSETFDRKKIIWTCRRGMLELDVILIPFAEQHFEHLSDEDKQLFVELLEQADPDLFNWIMGYGMPVEAKWHSLIEHIRKVMKVS</sequence>
<dbReference type="SUPFAM" id="SSF109910">
    <property type="entry name" value="YgfY-like"/>
    <property type="match status" value="1"/>
</dbReference>
<dbReference type="AlphaFoldDB" id="A0A316G0I1"/>
<dbReference type="InterPro" id="IPR050531">
    <property type="entry name" value="SdhE_FAD_assembly_factor"/>
</dbReference>
<evidence type="ECO:0000313" key="6">
    <source>
        <dbReference type="EMBL" id="PWK54464.1"/>
    </source>
</evidence>
<evidence type="ECO:0000256" key="4">
    <source>
        <dbReference type="ARBA" id="ARBA00022490"/>
    </source>
</evidence>
<gene>
    <name evidence="6" type="ORF">C8D97_101312</name>
</gene>
<dbReference type="InterPro" id="IPR005631">
    <property type="entry name" value="SDH"/>
</dbReference>
<dbReference type="GO" id="GO:0006105">
    <property type="term" value="P:succinate metabolic process"/>
    <property type="evidence" value="ECO:0007669"/>
    <property type="project" value="TreeGrafter"/>
</dbReference>
<name>A0A316G0I1_9GAMM</name>
<dbReference type="Pfam" id="PF03937">
    <property type="entry name" value="Sdh5"/>
    <property type="match status" value="1"/>
</dbReference>
<accession>A0A316G0I1</accession>
<protein>
    <recommendedName>
        <fullName evidence="3">FAD assembly factor SdhE</fullName>
    </recommendedName>
</protein>
<dbReference type="RefSeq" id="WP_109761579.1">
    <property type="nucleotide sequence ID" value="NZ_QGGU01000001.1"/>
</dbReference>